<accession>A0ABU1QVV5</accession>
<dbReference type="Proteomes" id="UP001264980">
    <property type="component" value="Unassembled WGS sequence"/>
</dbReference>
<dbReference type="RefSeq" id="WP_309982812.1">
    <property type="nucleotide sequence ID" value="NZ_JAVDTI010000002.1"/>
</dbReference>
<name>A0ABU1QVV5_9BACT</name>
<evidence type="ECO:0000313" key="2">
    <source>
        <dbReference type="Proteomes" id="UP001264980"/>
    </source>
</evidence>
<protein>
    <submittedName>
        <fullName evidence="1">Uncharacterized protein</fullName>
    </submittedName>
</protein>
<proteinExistence type="predicted"/>
<keyword evidence="2" id="KW-1185">Reference proteome</keyword>
<sequence>MKKFYKKGWSIAAPGKTVQFFPYHHNTLYRLESGDVRCCAIFYAARSAFAGECLWNGFCHLPVTGRSAALYVTAVRLAVGIYL</sequence>
<comment type="caution">
    <text evidence="1">The sequence shown here is derived from an EMBL/GenBank/DDBJ whole genome shotgun (WGS) entry which is preliminary data.</text>
</comment>
<gene>
    <name evidence="1" type="ORF">J2W84_002269</name>
</gene>
<reference evidence="1 2" key="1">
    <citation type="submission" date="2023-07" db="EMBL/GenBank/DDBJ databases">
        <title>Sorghum-associated microbial communities from plants grown in Nebraska, USA.</title>
        <authorList>
            <person name="Schachtman D."/>
        </authorList>
    </citation>
    <scope>NUCLEOTIDE SEQUENCE [LARGE SCALE GENOMIC DNA]</scope>
    <source>
        <strain evidence="1 2">BE57</strain>
    </source>
</reference>
<dbReference type="EMBL" id="JAVDTI010000002">
    <property type="protein sequence ID" value="MDR6805223.1"/>
    <property type="molecule type" value="Genomic_DNA"/>
</dbReference>
<evidence type="ECO:0000313" key="1">
    <source>
        <dbReference type="EMBL" id="MDR6805223.1"/>
    </source>
</evidence>
<organism evidence="1 2">
    <name type="scientific">Dyadobacter fermentans</name>
    <dbReference type="NCBI Taxonomy" id="94254"/>
    <lineage>
        <taxon>Bacteria</taxon>
        <taxon>Pseudomonadati</taxon>
        <taxon>Bacteroidota</taxon>
        <taxon>Cytophagia</taxon>
        <taxon>Cytophagales</taxon>
        <taxon>Spirosomataceae</taxon>
        <taxon>Dyadobacter</taxon>
    </lineage>
</organism>